<protein>
    <submittedName>
        <fullName evidence="1">Uncharacterized protein</fullName>
    </submittedName>
</protein>
<evidence type="ECO:0000313" key="2">
    <source>
        <dbReference type="Proteomes" id="UP000189796"/>
    </source>
</evidence>
<gene>
    <name evidence="1" type="ORF">SAMN05443248_1831</name>
</gene>
<evidence type="ECO:0000313" key="1">
    <source>
        <dbReference type="EMBL" id="SHG52155.1"/>
    </source>
</evidence>
<dbReference type="Proteomes" id="UP000189796">
    <property type="component" value="Chromosome I"/>
</dbReference>
<accession>A0A1M5KHH9</accession>
<organism evidence="1 2">
    <name type="scientific">Bradyrhizobium erythrophlei</name>
    <dbReference type="NCBI Taxonomy" id="1437360"/>
    <lineage>
        <taxon>Bacteria</taxon>
        <taxon>Pseudomonadati</taxon>
        <taxon>Pseudomonadota</taxon>
        <taxon>Alphaproteobacteria</taxon>
        <taxon>Hyphomicrobiales</taxon>
        <taxon>Nitrobacteraceae</taxon>
        <taxon>Bradyrhizobium</taxon>
    </lineage>
</organism>
<dbReference type="EMBL" id="LT670817">
    <property type="protein sequence ID" value="SHG52155.1"/>
    <property type="molecule type" value="Genomic_DNA"/>
</dbReference>
<name>A0A1M5KHH9_9BRAD</name>
<sequence>MRVGSYSLYTELPSETGRADVSANGEWQRNAVGRHHTLLNRQSFCAGLFVGIRNARGRG</sequence>
<reference evidence="1 2" key="1">
    <citation type="submission" date="2016-11" db="EMBL/GenBank/DDBJ databases">
        <authorList>
            <person name="Jaros S."/>
            <person name="Januszkiewicz K."/>
            <person name="Wedrychowicz H."/>
        </authorList>
    </citation>
    <scope>NUCLEOTIDE SEQUENCE [LARGE SCALE GENOMIC DNA]</scope>
    <source>
        <strain evidence="1 2">GAS138</strain>
    </source>
</reference>
<dbReference type="AlphaFoldDB" id="A0A1M5KHH9"/>
<proteinExistence type="predicted"/>